<dbReference type="InterPro" id="IPR036286">
    <property type="entry name" value="LexA/Signal_pep-like_sf"/>
</dbReference>
<gene>
    <name evidence="9" type="ORF">C8256_24315</name>
</gene>
<dbReference type="PANTHER" id="PTHR33516">
    <property type="entry name" value="LEXA REPRESSOR"/>
    <property type="match status" value="1"/>
</dbReference>
<organism evidence="9 10">
    <name type="scientific">Kluyvera genomosp. 2</name>
    <dbReference type="NCBI Taxonomy" id="2774054"/>
    <lineage>
        <taxon>Bacteria</taxon>
        <taxon>Pseudomonadati</taxon>
        <taxon>Pseudomonadota</taxon>
        <taxon>Gammaproteobacteria</taxon>
        <taxon>Enterobacterales</taxon>
        <taxon>Enterobacteriaceae</taxon>
        <taxon>Kluyvera</taxon>
    </lineage>
</organism>
<evidence type="ECO:0000256" key="6">
    <source>
        <dbReference type="ARBA" id="ARBA00023236"/>
    </source>
</evidence>
<dbReference type="Pfam" id="PF00717">
    <property type="entry name" value="Peptidase_S24"/>
    <property type="match status" value="1"/>
</dbReference>
<dbReference type="GO" id="GO:0009432">
    <property type="term" value="P:SOS response"/>
    <property type="evidence" value="ECO:0007669"/>
    <property type="project" value="UniProtKB-KW"/>
</dbReference>
<comment type="similarity">
    <text evidence="1 7">Belongs to the peptidase S24 family.</text>
</comment>
<comment type="caution">
    <text evidence="9">The sequence shown here is derived from an EMBL/GenBank/DDBJ whole genome shotgun (WGS) entry which is preliminary data.</text>
</comment>
<dbReference type="PRINTS" id="PR00726">
    <property type="entry name" value="LEXASERPTASE"/>
</dbReference>
<evidence type="ECO:0000256" key="2">
    <source>
        <dbReference type="ARBA" id="ARBA00022763"/>
    </source>
</evidence>
<dbReference type="Gene3D" id="2.10.109.10">
    <property type="entry name" value="Umud Fragment, subunit A"/>
    <property type="match status" value="1"/>
</dbReference>
<keyword evidence="4 7" id="KW-0068">Autocatalytic cleavage</keyword>
<evidence type="ECO:0000259" key="8">
    <source>
        <dbReference type="Pfam" id="PF00717"/>
    </source>
</evidence>
<dbReference type="InterPro" id="IPR015927">
    <property type="entry name" value="Peptidase_S24_S26A/B/C"/>
</dbReference>
<feature type="domain" description="Peptidase S24/S26A/S26B/S26C" evidence="8">
    <location>
        <begin position="18"/>
        <end position="131"/>
    </location>
</feature>
<proteinExistence type="inferred from homology"/>
<dbReference type="CDD" id="cd06529">
    <property type="entry name" value="S24_LexA-like"/>
    <property type="match status" value="1"/>
</dbReference>
<dbReference type="InterPro" id="IPR006197">
    <property type="entry name" value="Peptidase_S24_LexA"/>
</dbReference>
<protein>
    <submittedName>
        <fullName evidence="9">Peptidase</fullName>
    </submittedName>
</protein>
<dbReference type="Proteomes" id="UP000240892">
    <property type="component" value="Unassembled WGS sequence"/>
</dbReference>
<evidence type="ECO:0000313" key="9">
    <source>
        <dbReference type="EMBL" id="PSR44223.1"/>
    </source>
</evidence>
<dbReference type="GO" id="GO:0006281">
    <property type="term" value="P:DNA repair"/>
    <property type="evidence" value="ECO:0007669"/>
    <property type="project" value="UniProtKB-KW"/>
</dbReference>
<dbReference type="GO" id="GO:0006355">
    <property type="term" value="P:regulation of DNA-templated transcription"/>
    <property type="evidence" value="ECO:0007669"/>
    <property type="project" value="InterPro"/>
</dbReference>
<reference evidence="9 10" key="1">
    <citation type="submission" date="2018-03" db="EMBL/GenBank/DDBJ databases">
        <title>First report of an OXA-48+CTX-M-M-producing Kluyvera ascorbata clone recovered from patients admitted in a University Hospital in Madrid, Spain.</title>
        <authorList>
            <person name="Hernandez-Garcia M."/>
            <person name="Leon-Sampedro R."/>
            <person name="Perez-Viso B."/>
            <person name="Morosini M.I."/>
            <person name="Lopez-Fresnena N."/>
            <person name="Coque T.M."/>
            <person name="Bonten M."/>
            <person name="Malhotra-Kumar S."/>
            <person name="Ruiz-Garbajosa P."/>
            <person name="Canton R."/>
        </authorList>
    </citation>
    <scope>NUCLEOTIDE SEQUENCE [LARGE SCALE GENOMIC DNA]</scope>
    <source>
        <strain evidence="9 10">KA2</strain>
    </source>
</reference>
<evidence type="ECO:0000256" key="3">
    <source>
        <dbReference type="ARBA" id="ARBA00022801"/>
    </source>
</evidence>
<dbReference type="AlphaFoldDB" id="A0A2T2XV77"/>
<evidence type="ECO:0000256" key="7">
    <source>
        <dbReference type="RuleBase" id="RU003991"/>
    </source>
</evidence>
<evidence type="ECO:0000256" key="4">
    <source>
        <dbReference type="ARBA" id="ARBA00022813"/>
    </source>
</evidence>
<keyword evidence="2" id="KW-0227">DNA damage</keyword>
<evidence type="ECO:0000256" key="5">
    <source>
        <dbReference type="ARBA" id="ARBA00023204"/>
    </source>
</evidence>
<keyword evidence="10" id="KW-1185">Reference proteome</keyword>
<sequence length="142" mass="15795">MLLIITPVANPARQTSPLFIERCPAGFPSPAADYTESELDLNEYCIRHPSATYFVRALGDSMTELGLHSGDLMIVDKSERAEHGDIVIAEVDGEFTVKQLLLRPRLALHPMNAAYPTLYPDPDQLQIFGVVTAFIHKTRETN</sequence>
<dbReference type="SUPFAM" id="SSF51306">
    <property type="entry name" value="LexA/Signal peptidase"/>
    <property type="match status" value="1"/>
</dbReference>
<dbReference type="InterPro" id="IPR050077">
    <property type="entry name" value="LexA_repressor"/>
</dbReference>
<dbReference type="NCBIfam" id="NF007621">
    <property type="entry name" value="PRK10276.1"/>
    <property type="match status" value="1"/>
</dbReference>
<evidence type="ECO:0000256" key="1">
    <source>
        <dbReference type="ARBA" id="ARBA00007484"/>
    </source>
</evidence>
<dbReference type="RefSeq" id="WP_106930919.1">
    <property type="nucleotide sequence ID" value="NZ_CABMMU010000040.1"/>
</dbReference>
<keyword evidence="3 7" id="KW-0378">Hydrolase</keyword>
<dbReference type="PANTHER" id="PTHR33516:SF2">
    <property type="entry name" value="LEXA REPRESSOR-RELATED"/>
    <property type="match status" value="1"/>
</dbReference>
<name>A0A2T2XV77_9ENTR</name>
<evidence type="ECO:0000313" key="10">
    <source>
        <dbReference type="Proteomes" id="UP000240892"/>
    </source>
</evidence>
<accession>A0A2T2XV77</accession>
<dbReference type="InterPro" id="IPR039418">
    <property type="entry name" value="LexA-like"/>
</dbReference>
<keyword evidence="5" id="KW-0234">DNA repair</keyword>
<keyword evidence="6" id="KW-0742">SOS response</keyword>
<dbReference type="GO" id="GO:0016787">
    <property type="term" value="F:hydrolase activity"/>
    <property type="evidence" value="ECO:0007669"/>
    <property type="project" value="UniProtKB-KW"/>
</dbReference>
<dbReference type="GO" id="GO:0003677">
    <property type="term" value="F:DNA binding"/>
    <property type="evidence" value="ECO:0007669"/>
    <property type="project" value="InterPro"/>
</dbReference>
<dbReference type="EMBL" id="PYHO01000040">
    <property type="protein sequence ID" value="PSR44223.1"/>
    <property type="molecule type" value="Genomic_DNA"/>
</dbReference>